<dbReference type="Proteomes" id="UP001497457">
    <property type="component" value="Chromosome 17b"/>
</dbReference>
<reference evidence="2 3" key="2">
    <citation type="submission" date="2024-10" db="EMBL/GenBank/DDBJ databases">
        <authorList>
            <person name="Ryan C."/>
        </authorList>
    </citation>
    <scope>NUCLEOTIDE SEQUENCE [LARGE SCALE GENOMIC DNA]</scope>
</reference>
<reference evidence="3" key="1">
    <citation type="submission" date="2024-06" db="EMBL/GenBank/DDBJ databases">
        <authorList>
            <person name="Ryan C."/>
        </authorList>
    </citation>
    <scope>NUCLEOTIDE SEQUENCE [LARGE SCALE GENOMIC DNA]</scope>
</reference>
<protein>
    <submittedName>
        <fullName evidence="2">Uncharacterized protein</fullName>
    </submittedName>
</protein>
<gene>
    <name evidence="2" type="ORF">URODEC1_LOCUS39014</name>
</gene>
<dbReference type="PANTHER" id="PTHR33103">
    <property type="entry name" value="OS01G0153900 PROTEIN"/>
    <property type="match status" value="1"/>
</dbReference>
<dbReference type="EMBL" id="OZ075127">
    <property type="protein sequence ID" value="CAL4951611.1"/>
    <property type="molecule type" value="Genomic_DNA"/>
</dbReference>
<name>A0ABC8Z002_9POAL</name>
<organism evidence="2 3">
    <name type="scientific">Urochloa decumbens</name>
    <dbReference type="NCBI Taxonomy" id="240449"/>
    <lineage>
        <taxon>Eukaryota</taxon>
        <taxon>Viridiplantae</taxon>
        <taxon>Streptophyta</taxon>
        <taxon>Embryophyta</taxon>
        <taxon>Tracheophyta</taxon>
        <taxon>Spermatophyta</taxon>
        <taxon>Magnoliopsida</taxon>
        <taxon>Liliopsida</taxon>
        <taxon>Poales</taxon>
        <taxon>Poaceae</taxon>
        <taxon>PACMAD clade</taxon>
        <taxon>Panicoideae</taxon>
        <taxon>Panicodae</taxon>
        <taxon>Paniceae</taxon>
        <taxon>Melinidinae</taxon>
        <taxon>Urochloa</taxon>
    </lineage>
</organism>
<keyword evidence="3" id="KW-1185">Reference proteome</keyword>
<evidence type="ECO:0000256" key="1">
    <source>
        <dbReference type="SAM" id="MobiDB-lite"/>
    </source>
</evidence>
<proteinExistence type="predicted"/>
<dbReference type="InterPro" id="IPR007750">
    <property type="entry name" value="DUF674"/>
</dbReference>
<accession>A0ABC8Z002</accession>
<feature type="region of interest" description="Disordered" evidence="1">
    <location>
        <begin position="158"/>
        <end position="177"/>
    </location>
</feature>
<evidence type="ECO:0000313" key="2">
    <source>
        <dbReference type="EMBL" id="CAL4951611.1"/>
    </source>
</evidence>
<dbReference type="AlphaFoldDB" id="A0ABC8Z002"/>
<dbReference type="PANTHER" id="PTHR33103:SF96">
    <property type="entry name" value="OS01G0153900 PROTEIN"/>
    <property type="match status" value="1"/>
</dbReference>
<evidence type="ECO:0000313" key="3">
    <source>
        <dbReference type="Proteomes" id="UP001497457"/>
    </source>
</evidence>
<dbReference type="Pfam" id="PF05056">
    <property type="entry name" value="DUF674"/>
    <property type="match status" value="1"/>
</dbReference>
<sequence>MIPSPPIDDASASVVTIDPKSRRVLFAEAGKDAVDFLFSLLALPLATAAALLGAGSVAGSVGTLYASVERLDDSYLLPGADKGSLLRPALEASPAACSSLLPLLPPRSSSYAGRSKRFFKCGNSGGYSYSYGGDCSGYVTDTDGATCPSCHRPMTAPLQYVPPSPSADGSGTAGRRATPDAFARGAARGFVQAVVTYTVLDDLTVTPMSAISSITLLNAFAVTDLAALQEKTVRLGRGDGLAILKASLQSKTVLTDVFLGSARARVVT</sequence>